<feature type="region of interest" description="Disordered" evidence="1">
    <location>
        <begin position="346"/>
        <end position="370"/>
    </location>
</feature>
<keyword evidence="3" id="KW-1185">Reference proteome</keyword>
<reference evidence="2" key="1">
    <citation type="submission" date="2021-10" db="EMBL/GenBank/DDBJ databases">
        <authorList>
            <person name="Piombo E."/>
        </authorList>
    </citation>
    <scope>NUCLEOTIDE SEQUENCE</scope>
</reference>
<proteinExistence type="predicted"/>
<dbReference type="EMBL" id="CABFOC020000035">
    <property type="protein sequence ID" value="CAH0048386.1"/>
    <property type="molecule type" value="Genomic_DNA"/>
</dbReference>
<evidence type="ECO:0000313" key="3">
    <source>
        <dbReference type="Proteomes" id="UP000775872"/>
    </source>
</evidence>
<dbReference type="AlphaFoldDB" id="A0A9N9Z3H1"/>
<dbReference type="OrthoDB" id="3925971at2759"/>
<sequence length="370" mass="42198">MREGRQVFVAAKNSRHRIAALSLYRALIRTSQKIAIPQELSKHARTHPVAHLFLTVLTKAQTTGSPEHSKVLGILAERASKADESRKLRSSRANPKTRNTTPHVPLLRRVAGPGEPPAYVPNPRPEGEKKPGRPPVFATDSFDIPFLRFTKPQPPVLGQIISRRRFLWRKRIDGMEVAEKKLPQALLEDEWDSLVEDQIARETKTQPRAPQRRETHQWTVFVSRLWYELALEKLWDDWVARGHAFHQIVEHEHAERSGRGKDSPVNPVSVMKSEADALAEQETRSERFAAMPALGAWHRAREKLGAAAEPAQGNENDTFISPVWAEMIELQEYRLIRWMDGLDHTGNKTAREYSASRDRDTIRAHRRGPA</sequence>
<feature type="compositionally biased region" description="Pro residues" evidence="1">
    <location>
        <begin position="114"/>
        <end position="124"/>
    </location>
</feature>
<evidence type="ECO:0000256" key="1">
    <source>
        <dbReference type="SAM" id="MobiDB-lite"/>
    </source>
</evidence>
<evidence type="ECO:0000313" key="2">
    <source>
        <dbReference type="EMBL" id="CAH0048386.1"/>
    </source>
</evidence>
<gene>
    <name evidence="2" type="ORF">CSOL1703_00000331</name>
</gene>
<comment type="caution">
    <text evidence="2">The sequence shown here is derived from an EMBL/GenBank/DDBJ whole genome shotgun (WGS) entry which is preliminary data.</text>
</comment>
<organism evidence="2 3">
    <name type="scientific">Clonostachys solani</name>
    <dbReference type="NCBI Taxonomy" id="160281"/>
    <lineage>
        <taxon>Eukaryota</taxon>
        <taxon>Fungi</taxon>
        <taxon>Dikarya</taxon>
        <taxon>Ascomycota</taxon>
        <taxon>Pezizomycotina</taxon>
        <taxon>Sordariomycetes</taxon>
        <taxon>Hypocreomycetidae</taxon>
        <taxon>Hypocreales</taxon>
        <taxon>Bionectriaceae</taxon>
        <taxon>Clonostachys</taxon>
    </lineage>
</organism>
<accession>A0A9N9Z3H1</accession>
<name>A0A9N9Z3H1_9HYPO</name>
<feature type="compositionally biased region" description="Polar residues" evidence="1">
    <location>
        <begin position="91"/>
        <end position="102"/>
    </location>
</feature>
<feature type="region of interest" description="Disordered" evidence="1">
    <location>
        <begin position="82"/>
        <end position="135"/>
    </location>
</feature>
<protein>
    <submittedName>
        <fullName evidence="2">Uncharacterized protein</fullName>
    </submittedName>
</protein>
<feature type="compositionally biased region" description="Basic and acidic residues" evidence="1">
    <location>
        <begin position="346"/>
        <end position="363"/>
    </location>
</feature>
<dbReference type="Proteomes" id="UP000775872">
    <property type="component" value="Unassembled WGS sequence"/>
</dbReference>